<comment type="caution">
    <text evidence="5">The sequence shown here is derived from an EMBL/GenBank/DDBJ whole genome shotgun (WGS) entry which is preliminary data.</text>
</comment>
<dbReference type="PANTHER" id="PTHR16305:SF35">
    <property type="entry name" value="TRANSCRIPTIONAL ACTIVATOR DOMAIN"/>
    <property type="match status" value="1"/>
</dbReference>
<feature type="compositionally biased region" description="Basic and acidic residues" evidence="3">
    <location>
        <begin position="504"/>
        <end position="518"/>
    </location>
</feature>
<dbReference type="PROSITE" id="PS50043">
    <property type="entry name" value="HTH_LUXR_2"/>
    <property type="match status" value="1"/>
</dbReference>
<dbReference type="InterPro" id="IPR000792">
    <property type="entry name" value="Tscrpt_reg_LuxR_C"/>
</dbReference>
<dbReference type="InterPro" id="IPR027417">
    <property type="entry name" value="P-loop_NTPase"/>
</dbReference>
<evidence type="ECO:0000313" key="6">
    <source>
        <dbReference type="Proteomes" id="UP001596096"/>
    </source>
</evidence>
<dbReference type="RefSeq" id="WP_281429602.1">
    <property type="nucleotide sequence ID" value="NZ_JAHKRN010000052.1"/>
</dbReference>
<dbReference type="Proteomes" id="UP001596096">
    <property type="component" value="Unassembled WGS sequence"/>
</dbReference>
<gene>
    <name evidence="5" type="ORF">ACFPUY_41480</name>
</gene>
<keyword evidence="1" id="KW-0547">Nucleotide-binding</keyword>
<dbReference type="Pfam" id="PF13191">
    <property type="entry name" value="AAA_16"/>
    <property type="match status" value="1"/>
</dbReference>
<evidence type="ECO:0000256" key="2">
    <source>
        <dbReference type="ARBA" id="ARBA00022840"/>
    </source>
</evidence>
<evidence type="ECO:0000313" key="5">
    <source>
        <dbReference type="EMBL" id="MFC5821597.1"/>
    </source>
</evidence>
<evidence type="ECO:0000259" key="4">
    <source>
        <dbReference type="PROSITE" id="PS50043"/>
    </source>
</evidence>
<dbReference type="PRINTS" id="PR00038">
    <property type="entry name" value="HTHLUXR"/>
</dbReference>
<dbReference type="SMART" id="SM00421">
    <property type="entry name" value="HTH_LUXR"/>
    <property type="match status" value="1"/>
</dbReference>
<dbReference type="InterPro" id="IPR041664">
    <property type="entry name" value="AAA_16"/>
</dbReference>
<evidence type="ECO:0000256" key="1">
    <source>
        <dbReference type="ARBA" id="ARBA00022741"/>
    </source>
</evidence>
<feature type="domain" description="HTH luxR-type" evidence="4">
    <location>
        <begin position="933"/>
        <end position="994"/>
    </location>
</feature>
<sequence>MLYGRATEIAAIQGVIDAAPAGAGQALLLRGEAGIGKSALLDLAATLAGPRLTVLRAWGVEAEADLAFAALHQLLRPVTGLLDALPAPQRQAVAGALGLAAPAEDRFLVAAGVLSLLAEAAGDGGVLCLVDDLQWLDRASADALLFAARRVRTERVGMLLAVRGDGVHKGVPELRLRGLDDESAATLVDSLAPAAPPVRARLVSLTGGNPLVLGETLASLSPDQLAGRLPLPDPLPGGAQLFGDQVSRLSAPARRVLLAASLEPDLTLTLRTASLLDSPVRTQHEQPPTETETDVRAWSNQVDSGKGAPARARVTEASVRAPARELPAAVSLREEVALAGLYEAEKAGLVVVDGAAVRFRHPLVRSAVHVAAGPVEVRRAHAVLAELVEGDRRAWHLAAATMGRDEPVAAALAAAADGARARGGYGDAATALGRAAELTPDPWTRARRYTDAATAAWLGGRPGQAQTYLAEAHALTHTEPLHETTPAHQKEGSPPTPHPAPETGDERPPVHEGERAPKPEATSPHRANRPSADARDETAGGRSGSKGFDGLRREIRQLRGRFELNSGDAAEAVRILAGGDSMEMLADAAEAANYVGDIPALVEIGRRALAHPPGFLRDVVAGIGARLDDGGGAELLRGALARTGELREAAEFLWASAAASYLGEADVSAELVGRAGRVARVSGMVGQLPVVLEFVSTGERLRGRLAESEAVAEEGLALAREAGYTNSEAAHLANLAVVAALRGQEEACREHASRALAIAVPHRVGLRAGVASYALAMLDLGLGRYDAAHARFTALAAAGHPTVVWRTAPDRVEAAVAAGEPEAAREALDGLERWAANAGTPESRASLLRCRALVDGDAALFEEAARLHGEPFEAARTALLHGERLRRTHRPGQARGRLRSALETFTRLRAEPWARRASGELRTAGEAAGDVPEADPAAALTPQELRIARLVAEGASSKDVAARLFLSPRTVEYHLYKIYPKLGITSRTELARLL</sequence>
<keyword evidence="6" id="KW-1185">Reference proteome</keyword>
<dbReference type="InterPro" id="IPR036388">
    <property type="entry name" value="WH-like_DNA-bd_sf"/>
</dbReference>
<accession>A0ABW1C846</accession>
<protein>
    <submittedName>
        <fullName evidence="5">AAA family ATPase</fullName>
    </submittedName>
</protein>
<dbReference type="Gene3D" id="1.25.40.10">
    <property type="entry name" value="Tetratricopeptide repeat domain"/>
    <property type="match status" value="1"/>
</dbReference>
<dbReference type="EMBL" id="JBHSNW010000036">
    <property type="protein sequence ID" value="MFC5821597.1"/>
    <property type="molecule type" value="Genomic_DNA"/>
</dbReference>
<dbReference type="InterPro" id="IPR011990">
    <property type="entry name" value="TPR-like_helical_dom_sf"/>
</dbReference>
<dbReference type="Pfam" id="PF00196">
    <property type="entry name" value="GerE"/>
    <property type="match status" value="1"/>
</dbReference>
<dbReference type="PANTHER" id="PTHR16305">
    <property type="entry name" value="TESTICULAR SOLUBLE ADENYLYL CYCLASE"/>
    <property type="match status" value="1"/>
</dbReference>
<keyword evidence="2" id="KW-0067">ATP-binding</keyword>
<dbReference type="CDD" id="cd06170">
    <property type="entry name" value="LuxR_C_like"/>
    <property type="match status" value="1"/>
</dbReference>
<name>A0ABW1C846_9ACTN</name>
<feature type="region of interest" description="Disordered" evidence="3">
    <location>
        <begin position="483"/>
        <end position="551"/>
    </location>
</feature>
<evidence type="ECO:0000256" key="3">
    <source>
        <dbReference type="SAM" id="MobiDB-lite"/>
    </source>
</evidence>
<dbReference type="Gene3D" id="1.10.10.10">
    <property type="entry name" value="Winged helix-like DNA-binding domain superfamily/Winged helix DNA-binding domain"/>
    <property type="match status" value="1"/>
</dbReference>
<dbReference type="InterPro" id="IPR016032">
    <property type="entry name" value="Sig_transdc_resp-reg_C-effctor"/>
</dbReference>
<dbReference type="SUPFAM" id="SSF48452">
    <property type="entry name" value="TPR-like"/>
    <property type="match status" value="1"/>
</dbReference>
<reference evidence="6" key="1">
    <citation type="journal article" date="2019" name="Int. J. Syst. Evol. Microbiol.">
        <title>The Global Catalogue of Microorganisms (GCM) 10K type strain sequencing project: providing services to taxonomists for standard genome sequencing and annotation.</title>
        <authorList>
            <consortium name="The Broad Institute Genomics Platform"/>
            <consortium name="The Broad Institute Genome Sequencing Center for Infectious Disease"/>
            <person name="Wu L."/>
            <person name="Ma J."/>
        </authorList>
    </citation>
    <scope>NUCLEOTIDE SEQUENCE [LARGE SCALE GENOMIC DNA]</scope>
    <source>
        <strain evidence="6">CGMCC 4.7106</strain>
    </source>
</reference>
<dbReference type="SUPFAM" id="SSF46894">
    <property type="entry name" value="C-terminal effector domain of the bipartite response regulators"/>
    <property type="match status" value="1"/>
</dbReference>
<dbReference type="SUPFAM" id="SSF52540">
    <property type="entry name" value="P-loop containing nucleoside triphosphate hydrolases"/>
    <property type="match status" value="1"/>
</dbReference>
<proteinExistence type="predicted"/>
<organism evidence="5 6">
    <name type="scientific">Nonomuraea harbinensis</name>
    <dbReference type="NCBI Taxonomy" id="1286938"/>
    <lineage>
        <taxon>Bacteria</taxon>
        <taxon>Bacillati</taxon>
        <taxon>Actinomycetota</taxon>
        <taxon>Actinomycetes</taxon>
        <taxon>Streptosporangiales</taxon>
        <taxon>Streptosporangiaceae</taxon>
        <taxon>Nonomuraea</taxon>
    </lineage>
</organism>